<feature type="region of interest" description="Disordered" evidence="6">
    <location>
        <begin position="293"/>
        <end position="383"/>
    </location>
</feature>
<reference evidence="8 9" key="1">
    <citation type="submission" date="2020-05" db="EMBL/GenBank/DDBJ databases">
        <title>Identification and distribution of gene clusters putatively required for synthesis of sphingolipid metabolism inhibitors in phylogenetically diverse species of the filamentous fungus Fusarium.</title>
        <authorList>
            <person name="Kim H.-S."/>
            <person name="Busman M."/>
            <person name="Brown D.W."/>
            <person name="Divon H."/>
            <person name="Uhlig S."/>
            <person name="Proctor R.H."/>
        </authorList>
    </citation>
    <scope>NUCLEOTIDE SEQUENCE [LARGE SCALE GENOMIC DNA]</scope>
    <source>
        <strain evidence="8 9">NRRL 25211</strain>
    </source>
</reference>
<feature type="compositionally biased region" description="Basic and acidic residues" evidence="6">
    <location>
        <begin position="49"/>
        <end position="60"/>
    </location>
</feature>
<accession>A0A8H5NNI2</accession>
<feature type="compositionally biased region" description="Polar residues" evidence="6">
    <location>
        <begin position="346"/>
        <end position="362"/>
    </location>
</feature>
<comment type="caution">
    <text evidence="5">Lacks conserved residue(s) required for the propagation of feature annotation.</text>
</comment>
<feature type="domain" description="Peptidase S8/S53" evidence="7">
    <location>
        <begin position="714"/>
        <end position="938"/>
    </location>
</feature>
<keyword evidence="1 8" id="KW-0645">Protease</keyword>
<keyword evidence="9" id="KW-1185">Reference proteome</keyword>
<evidence type="ECO:0000256" key="6">
    <source>
        <dbReference type="SAM" id="MobiDB-lite"/>
    </source>
</evidence>
<evidence type="ECO:0000313" key="9">
    <source>
        <dbReference type="Proteomes" id="UP000544095"/>
    </source>
</evidence>
<dbReference type="Proteomes" id="UP000544095">
    <property type="component" value="Unassembled WGS sequence"/>
</dbReference>
<keyword evidence="4" id="KW-0040">ANK repeat</keyword>
<name>A0A8H5NNI2_9HYPO</name>
<evidence type="ECO:0000259" key="7">
    <source>
        <dbReference type="Pfam" id="PF00082"/>
    </source>
</evidence>
<dbReference type="Pfam" id="PF00082">
    <property type="entry name" value="Peptidase_S8"/>
    <property type="match status" value="1"/>
</dbReference>
<organism evidence="8 9">
    <name type="scientific">Fusarium pseudoanthophilum</name>
    <dbReference type="NCBI Taxonomy" id="48495"/>
    <lineage>
        <taxon>Eukaryota</taxon>
        <taxon>Fungi</taxon>
        <taxon>Dikarya</taxon>
        <taxon>Ascomycota</taxon>
        <taxon>Pezizomycotina</taxon>
        <taxon>Sordariomycetes</taxon>
        <taxon>Hypocreomycetidae</taxon>
        <taxon>Hypocreales</taxon>
        <taxon>Nectriaceae</taxon>
        <taxon>Fusarium</taxon>
        <taxon>Fusarium fujikuroi species complex</taxon>
    </lineage>
</organism>
<keyword evidence="2" id="KW-0378">Hydrolase</keyword>
<dbReference type="SUPFAM" id="SSF48403">
    <property type="entry name" value="Ankyrin repeat"/>
    <property type="match status" value="1"/>
</dbReference>
<dbReference type="PROSITE" id="PS51892">
    <property type="entry name" value="SUBTILASE"/>
    <property type="match status" value="1"/>
</dbReference>
<feature type="compositionally biased region" description="Basic and acidic residues" evidence="6">
    <location>
        <begin position="70"/>
        <end position="101"/>
    </location>
</feature>
<dbReference type="PANTHER" id="PTHR24121">
    <property type="entry name" value="NO MECHANORECEPTOR POTENTIAL C, ISOFORM D-RELATED"/>
    <property type="match status" value="1"/>
</dbReference>
<dbReference type="PROSITE" id="PS50297">
    <property type="entry name" value="ANK_REP_REGION"/>
    <property type="match status" value="1"/>
</dbReference>
<dbReference type="InterPro" id="IPR002110">
    <property type="entry name" value="Ankyrin_rpt"/>
</dbReference>
<protein>
    <submittedName>
        <fullName evidence="8">Intracellular serine protease</fullName>
    </submittedName>
</protein>
<dbReference type="InterPro" id="IPR000209">
    <property type="entry name" value="Peptidase_S8/S53_dom"/>
</dbReference>
<proteinExistence type="inferred from homology"/>
<dbReference type="GO" id="GO:0004252">
    <property type="term" value="F:serine-type endopeptidase activity"/>
    <property type="evidence" value="ECO:0007669"/>
    <property type="project" value="InterPro"/>
</dbReference>
<feature type="compositionally biased region" description="Acidic residues" evidence="6">
    <location>
        <begin position="11"/>
        <end position="23"/>
    </location>
</feature>
<dbReference type="GO" id="GO:0006508">
    <property type="term" value="P:proteolysis"/>
    <property type="evidence" value="ECO:0007669"/>
    <property type="project" value="UniProtKB-KW"/>
</dbReference>
<feature type="repeat" description="ANK" evidence="4">
    <location>
        <begin position="143"/>
        <end position="165"/>
    </location>
</feature>
<dbReference type="SUPFAM" id="SSF52743">
    <property type="entry name" value="Subtilisin-like"/>
    <property type="match status" value="1"/>
</dbReference>
<gene>
    <name evidence="8" type="ORF">FPANT_12594</name>
</gene>
<dbReference type="PANTHER" id="PTHR24121:SF21">
    <property type="entry name" value="ANKYRIN REPEAT FAMILY PROTEIN"/>
    <property type="match status" value="1"/>
</dbReference>
<dbReference type="EMBL" id="JAAOAR010000839">
    <property type="protein sequence ID" value="KAF5573096.1"/>
    <property type="molecule type" value="Genomic_DNA"/>
</dbReference>
<dbReference type="InterPro" id="IPR036770">
    <property type="entry name" value="Ankyrin_rpt-contain_sf"/>
</dbReference>
<sequence length="1027" mass="115493">MQSSKLQEIEISSEEESGADEDVQSSSLDKLRDELMRGRWNYPSKKDKKGNENALKEHENSQGNPINAAESKETPRLEETRRQQEWRQKFKEEHQKSLRSKRSQDENIFHVLAELEKQIYKSKVVVYCVVESCWDLLEAPNTQGMTGLHMAIQRKNYKVVKYILEAWDAYSKADIDSVLKIQCNGNNCIHLAIKSMMPAATKDKSRLDAIKALIKRASKETLTKSNNEGLTPLHLAVECERCTPQQLGIIEELVKKCEKALDERGPKDLSPYQHHKQTYEAWRKDLAGSIGEQQTNQKTPNSQGSHLKRTKNSDRLGGNSTGDPQEEIALGKDKPRDEYNDEKIFLSSTQEQISSPLVENSSRLPPQPKNLRKPPPKQLAKGVQPTFKPPEVQQQMLQRRSSVLAKGMASSKQEDESASSANSVTEESVMEIANYLKQTYLRNNDRTRSLRFLYGDFSEKQLSFNLNGKSGELSEDDFREGYKCAKFDDTLQSVRIPRFVVKPGPTKKAIEAGGNTADDEKDPTEGRKDLCIIFDWLHKEAKVKKIFKVTVDDLGDTPHCDYAIEEALKKFDVEVWDWCKSDLCCETVAKTAPNARRVNLYWSGRNAVLRGWGDPQGGLASLAHLEQVDIFLQSGIEGLTRNKANFNAFKKRLQDCASHKNLLVELHLPNKQRFMAQGSGAIGKTLQNHKWLQVMDGFSEFIKKVPQPHGFKPIKIAIIDDGIDTTKKKLHNRIVGGQFFCEDESPSFCVSAGGHGTNMAILVSRVFPKAEIVSLKLDEHDQKDGSRQFSIQSAANAVRYARYLGVDIINMSWSIEQTDSNLGPLMDLKRAILETCSKNILIFCSANDQGVTDDKSYPGKFAQEAGNKMCKIGAATATGAEFDYVHLESVNYLFPGRIVEEAQEDNVTDNTSGMGHKDRSTEGSSIATAFATGLAGLIFHITQLVSLDCQEQNDPSSRFVNHYTKLRGDSGKMTKIFDRLKSDKKFVEVWRVFKVREELLARGGRDPGKKFEMLQSICSSLLDGLTP</sequence>
<dbReference type="AlphaFoldDB" id="A0A8H5NNI2"/>
<dbReference type="Pfam" id="PF12796">
    <property type="entry name" value="Ank_2"/>
    <property type="match status" value="1"/>
</dbReference>
<dbReference type="InterPro" id="IPR015500">
    <property type="entry name" value="Peptidase_S8_subtilisin-rel"/>
</dbReference>
<feature type="compositionally biased region" description="Basic and acidic residues" evidence="6">
    <location>
        <begin position="329"/>
        <end position="344"/>
    </location>
</feature>
<evidence type="ECO:0000256" key="5">
    <source>
        <dbReference type="PROSITE-ProRule" id="PRU01240"/>
    </source>
</evidence>
<dbReference type="PRINTS" id="PR00723">
    <property type="entry name" value="SUBTILISIN"/>
</dbReference>
<dbReference type="SMART" id="SM00248">
    <property type="entry name" value="ANK"/>
    <property type="match status" value="3"/>
</dbReference>
<feature type="compositionally biased region" description="Polar residues" evidence="6">
    <location>
        <begin position="293"/>
        <end position="305"/>
    </location>
</feature>
<feature type="region of interest" description="Disordered" evidence="6">
    <location>
        <begin position="1"/>
        <end position="101"/>
    </location>
</feature>
<dbReference type="Gene3D" id="3.40.50.200">
    <property type="entry name" value="Peptidase S8/S53 domain"/>
    <property type="match status" value="1"/>
</dbReference>
<evidence type="ECO:0000256" key="2">
    <source>
        <dbReference type="ARBA" id="ARBA00022801"/>
    </source>
</evidence>
<dbReference type="Gene3D" id="1.25.40.20">
    <property type="entry name" value="Ankyrin repeat-containing domain"/>
    <property type="match status" value="1"/>
</dbReference>
<evidence type="ECO:0000256" key="4">
    <source>
        <dbReference type="PROSITE-ProRule" id="PRU00023"/>
    </source>
</evidence>
<comment type="similarity">
    <text evidence="5">Belongs to the peptidase S8 family.</text>
</comment>
<dbReference type="PROSITE" id="PS50088">
    <property type="entry name" value="ANK_REPEAT"/>
    <property type="match status" value="1"/>
</dbReference>
<evidence type="ECO:0000256" key="1">
    <source>
        <dbReference type="ARBA" id="ARBA00022670"/>
    </source>
</evidence>
<evidence type="ECO:0000313" key="8">
    <source>
        <dbReference type="EMBL" id="KAF5573096.1"/>
    </source>
</evidence>
<dbReference type="InterPro" id="IPR036852">
    <property type="entry name" value="Peptidase_S8/S53_dom_sf"/>
</dbReference>
<keyword evidence="3" id="KW-0720">Serine protease</keyword>
<evidence type="ECO:0000256" key="3">
    <source>
        <dbReference type="ARBA" id="ARBA00022825"/>
    </source>
</evidence>
<comment type="caution">
    <text evidence="8">The sequence shown here is derived from an EMBL/GenBank/DDBJ whole genome shotgun (WGS) entry which is preliminary data.</text>
</comment>